<dbReference type="EMBL" id="FN649212">
    <property type="protein sequence ID" value="CBJ28261.1"/>
    <property type="molecule type" value="Genomic_DNA"/>
</dbReference>
<evidence type="ECO:0000313" key="2">
    <source>
        <dbReference type="EMBL" id="CBJ28261.1"/>
    </source>
</evidence>
<evidence type="ECO:0000256" key="1">
    <source>
        <dbReference type="SAM" id="MobiDB-lite"/>
    </source>
</evidence>
<dbReference type="Proteomes" id="UP000002630">
    <property type="component" value="Linkage Group LG09"/>
</dbReference>
<dbReference type="InParanoid" id="D7G9B8"/>
<gene>
    <name evidence="2" type="ORF">Esi_0097_0055</name>
</gene>
<organism evidence="2 3">
    <name type="scientific">Ectocarpus siliculosus</name>
    <name type="common">Brown alga</name>
    <name type="synonym">Conferva siliculosa</name>
    <dbReference type="NCBI Taxonomy" id="2880"/>
    <lineage>
        <taxon>Eukaryota</taxon>
        <taxon>Sar</taxon>
        <taxon>Stramenopiles</taxon>
        <taxon>Ochrophyta</taxon>
        <taxon>PX clade</taxon>
        <taxon>Phaeophyceae</taxon>
        <taxon>Ectocarpales</taxon>
        <taxon>Ectocarpaceae</taxon>
        <taxon>Ectocarpus</taxon>
    </lineage>
</organism>
<feature type="region of interest" description="Disordered" evidence="1">
    <location>
        <begin position="96"/>
        <end position="132"/>
    </location>
</feature>
<sequence length="132" mass="14316">MELGPLPPGYGPRASTKIQAVPVSPVTTPANERLPECLQSDAVSHIRNPTTGSEIWLLGIIHQAEPYVQLVQSVIREIKPQVVMLELDAERAFLLPPGTPYQGGDLELSGTGTKRSPERGHETKGNLTRTNT</sequence>
<dbReference type="OrthoDB" id="48306at2759"/>
<evidence type="ECO:0008006" key="4">
    <source>
        <dbReference type="Google" id="ProtNLM"/>
    </source>
</evidence>
<proteinExistence type="predicted"/>
<reference evidence="2 3" key="1">
    <citation type="journal article" date="2010" name="Nature">
        <title>The Ectocarpus genome and the independent evolution of multicellularity in brown algae.</title>
        <authorList>
            <person name="Cock J.M."/>
            <person name="Sterck L."/>
            <person name="Rouze P."/>
            <person name="Scornet D."/>
            <person name="Allen A.E."/>
            <person name="Amoutzias G."/>
            <person name="Anthouard V."/>
            <person name="Artiguenave F."/>
            <person name="Aury J.M."/>
            <person name="Badger J.H."/>
            <person name="Beszteri B."/>
            <person name="Billiau K."/>
            <person name="Bonnet E."/>
            <person name="Bothwell J.H."/>
            <person name="Bowler C."/>
            <person name="Boyen C."/>
            <person name="Brownlee C."/>
            <person name="Carrano C.J."/>
            <person name="Charrier B."/>
            <person name="Cho G.Y."/>
            <person name="Coelho S.M."/>
            <person name="Collen J."/>
            <person name="Corre E."/>
            <person name="Da Silva C."/>
            <person name="Delage L."/>
            <person name="Delaroque N."/>
            <person name="Dittami S.M."/>
            <person name="Doulbeau S."/>
            <person name="Elias M."/>
            <person name="Farnham G."/>
            <person name="Gachon C.M."/>
            <person name="Gschloessl B."/>
            <person name="Heesch S."/>
            <person name="Jabbari K."/>
            <person name="Jubin C."/>
            <person name="Kawai H."/>
            <person name="Kimura K."/>
            <person name="Kloareg B."/>
            <person name="Kupper F.C."/>
            <person name="Lang D."/>
            <person name="Le Bail A."/>
            <person name="Leblanc C."/>
            <person name="Lerouge P."/>
            <person name="Lohr M."/>
            <person name="Lopez P.J."/>
            <person name="Martens C."/>
            <person name="Maumus F."/>
            <person name="Michel G."/>
            <person name="Miranda-Saavedra D."/>
            <person name="Morales J."/>
            <person name="Moreau H."/>
            <person name="Motomura T."/>
            <person name="Nagasato C."/>
            <person name="Napoli C.A."/>
            <person name="Nelson D.R."/>
            <person name="Nyvall-Collen P."/>
            <person name="Peters A.F."/>
            <person name="Pommier C."/>
            <person name="Potin P."/>
            <person name="Poulain J."/>
            <person name="Quesneville H."/>
            <person name="Read B."/>
            <person name="Rensing S.A."/>
            <person name="Ritter A."/>
            <person name="Rousvoal S."/>
            <person name="Samanta M."/>
            <person name="Samson G."/>
            <person name="Schroeder D.C."/>
            <person name="Segurens B."/>
            <person name="Strittmatter M."/>
            <person name="Tonon T."/>
            <person name="Tregear J.W."/>
            <person name="Valentin K."/>
            <person name="von Dassow P."/>
            <person name="Yamagishi T."/>
            <person name="Van de Peer Y."/>
            <person name="Wincker P."/>
        </authorList>
    </citation>
    <scope>NUCLEOTIDE SEQUENCE [LARGE SCALE GENOMIC DNA]</scope>
    <source>
        <strain evidence="3">Ec32 / CCAP1310/4</strain>
    </source>
</reference>
<dbReference type="EMBL" id="FN649734">
    <property type="protein sequence ID" value="CBJ28261.1"/>
    <property type="molecule type" value="Genomic_DNA"/>
</dbReference>
<keyword evidence="3" id="KW-1185">Reference proteome</keyword>
<evidence type="ECO:0000313" key="3">
    <source>
        <dbReference type="Proteomes" id="UP000002630"/>
    </source>
</evidence>
<feature type="compositionally biased region" description="Basic and acidic residues" evidence="1">
    <location>
        <begin position="115"/>
        <end position="124"/>
    </location>
</feature>
<accession>D7G9B8</accession>
<protein>
    <recommendedName>
        <fullName evidence="4">TraB domain-containing protein</fullName>
    </recommendedName>
</protein>
<dbReference type="AlphaFoldDB" id="D7G9B8"/>
<name>D7G9B8_ECTSI</name>